<keyword evidence="3" id="KW-0520">NAD</keyword>
<evidence type="ECO:0000313" key="8">
    <source>
        <dbReference type="Proteomes" id="UP000176998"/>
    </source>
</evidence>
<comment type="similarity">
    <text evidence="1 4">Belongs to the D-isomer specific 2-hydroxyacid dehydrogenase family.</text>
</comment>
<dbReference type="InterPro" id="IPR006140">
    <property type="entry name" value="D-isomer_DH_NAD-bd"/>
</dbReference>
<evidence type="ECO:0000256" key="1">
    <source>
        <dbReference type="ARBA" id="ARBA00005854"/>
    </source>
</evidence>
<dbReference type="SUPFAM" id="SSF51735">
    <property type="entry name" value="NAD(P)-binding Rossmann-fold domains"/>
    <property type="match status" value="1"/>
</dbReference>
<organism evidence="7 8">
    <name type="scientific">Colletotrichum orchidophilum</name>
    <dbReference type="NCBI Taxonomy" id="1209926"/>
    <lineage>
        <taxon>Eukaryota</taxon>
        <taxon>Fungi</taxon>
        <taxon>Dikarya</taxon>
        <taxon>Ascomycota</taxon>
        <taxon>Pezizomycotina</taxon>
        <taxon>Sordariomycetes</taxon>
        <taxon>Hypocreomycetidae</taxon>
        <taxon>Glomerellales</taxon>
        <taxon>Glomerellaceae</taxon>
        <taxon>Colletotrichum</taxon>
    </lineage>
</organism>
<dbReference type="InterPro" id="IPR006139">
    <property type="entry name" value="D-isomer_2_OHA_DH_cat_dom"/>
</dbReference>
<comment type="caution">
    <text evidence="7">The sequence shown here is derived from an EMBL/GenBank/DDBJ whole genome shotgun (WGS) entry which is preliminary data.</text>
</comment>
<dbReference type="OrthoDB" id="298012at2759"/>
<dbReference type="GeneID" id="34561404"/>
<accession>A0A1G4B4Y1</accession>
<feature type="domain" description="D-isomer specific 2-hydroxyacid dehydrogenase NAD-binding" evidence="6">
    <location>
        <begin position="121"/>
        <end position="306"/>
    </location>
</feature>
<dbReference type="GO" id="GO:0016616">
    <property type="term" value="F:oxidoreductase activity, acting on the CH-OH group of donors, NAD or NADP as acceptor"/>
    <property type="evidence" value="ECO:0007669"/>
    <property type="project" value="InterPro"/>
</dbReference>
<evidence type="ECO:0000259" key="6">
    <source>
        <dbReference type="Pfam" id="PF02826"/>
    </source>
</evidence>
<reference evidence="7 8" key="1">
    <citation type="submission" date="2016-09" db="EMBL/GenBank/DDBJ databases">
        <authorList>
            <person name="Capua I."/>
            <person name="De Benedictis P."/>
            <person name="Joannis T."/>
            <person name="Lombin L.H."/>
            <person name="Cattoli G."/>
        </authorList>
    </citation>
    <scope>NUCLEOTIDE SEQUENCE [LARGE SCALE GENOMIC DNA]</scope>
    <source>
        <strain evidence="7 8">IMI 309357</strain>
    </source>
</reference>
<dbReference type="GO" id="GO:0051287">
    <property type="term" value="F:NAD binding"/>
    <property type="evidence" value="ECO:0007669"/>
    <property type="project" value="InterPro"/>
</dbReference>
<evidence type="ECO:0000313" key="7">
    <source>
        <dbReference type="EMBL" id="OHE96498.1"/>
    </source>
</evidence>
<dbReference type="SUPFAM" id="SSF52283">
    <property type="entry name" value="Formate/glycerate dehydrogenase catalytic domain-like"/>
    <property type="match status" value="1"/>
</dbReference>
<dbReference type="STRING" id="1209926.A0A1G4B4Y1"/>
<proteinExistence type="inferred from homology"/>
<dbReference type="Pfam" id="PF00389">
    <property type="entry name" value="2-Hacid_dh"/>
    <property type="match status" value="1"/>
</dbReference>
<dbReference type="Proteomes" id="UP000176998">
    <property type="component" value="Unassembled WGS sequence"/>
</dbReference>
<dbReference type="InterPro" id="IPR036291">
    <property type="entry name" value="NAD(P)-bd_dom_sf"/>
</dbReference>
<dbReference type="PANTHER" id="PTHR43761">
    <property type="entry name" value="D-ISOMER SPECIFIC 2-HYDROXYACID DEHYDROGENASE FAMILY PROTEIN (AFU_ORTHOLOGUE AFUA_1G13630)"/>
    <property type="match status" value="1"/>
</dbReference>
<dbReference type="Gene3D" id="3.40.50.720">
    <property type="entry name" value="NAD(P)-binding Rossmann-like Domain"/>
    <property type="match status" value="2"/>
</dbReference>
<gene>
    <name evidence="7" type="ORF">CORC01_08261</name>
</gene>
<dbReference type="AlphaFoldDB" id="A0A1G4B4Y1"/>
<evidence type="ECO:0000256" key="2">
    <source>
        <dbReference type="ARBA" id="ARBA00023002"/>
    </source>
</evidence>
<keyword evidence="2 4" id="KW-0560">Oxidoreductase</keyword>
<name>A0A1G4B4Y1_9PEZI</name>
<evidence type="ECO:0000256" key="3">
    <source>
        <dbReference type="ARBA" id="ARBA00023027"/>
    </source>
</evidence>
<dbReference type="Pfam" id="PF02826">
    <property type="entry name" value="2-Hacid_dh_C"/>
    <property type="match status" value="1"/>
</dbReference>
<evidence type="ECO:0000256" key="4">
    <source>
        <dbReference type="RuleBase" id="RU003719"/>
    </source>
</evidence>
<evidence type="ECO:0000259" key="5">
    <source>
        <dbReference type="Pfam" id="PF00389"/>
    </source>
</evidence>
<dbReference type="CDD" id="cd05198">
    <property type="entry name" value="formate_dh_like"/>
    <property type="match status" value="1"/>
</dbReference>
<keyword evidence="8" id="KW-1185">Reference proteome</keyword>
<dbReference type="InterPro" id="IPR050418">
    <property type="entry name" value="D-iso_2-hydroxyacid_DH_PdxB"/>
</dbReference>
<dbReference type="EMBL" id="MJBS01000069">
    <property type="protein sequence ID" value="OHE96498.1"/>
    <property type="molecule type" value="Genomic_DNA"/>
</dbReference>
<feature type="domain" description="D-isomer specific 2-hydroxyacid dehydrogenase catalytic" evidence="5">
    <location>
        <begin position="36"/>
        <end position="333"/>
    </location>
</feature>
<dbReference type="RefSeq" id="XP_022473655.1">
    <property type="nucleotide sequence ID" value="XM_022619894.1"/>
</dbReference>
<protein>
    <submittedName>
        <fullName evidence="7">Glycerate dehydrogenase</fullName>
    </submittedName>
</protein>
<sequence length="337" mass="36519">MAQPITPSHGHHHVIVLLEKLFLSTPIFNLPVPHTYELREYERTSTDQLAYRIGDADIIIRTVVPIQAEALSETVSPKLKLVAVVGSGTDSVDLDACRTRRIMVANTPHCNTSAVAEHAIGMYFAARRSITRCHRLTQAGEWAKRRILFNLLYGADGRAPRTCKDEVVGVLGYGGVGRKVATIAEALGMKVLLAGRKGLPETEGRVPFDEVISTASVIVLCLPKTESTIDYISTPELNSMGCHTVLINESRGGIVHEEALVKALEKGIIAGAATDVFVKEPAGEKDSPLLSHRVQDLNLTTTPHVAWVAEETSSNYLEMLKTNIAGFVAGNPVNLVT</sequence>
<dbReference type="PANTHER" id="PTHR43761:SF1">
    <property type="entry name" value="D-ISOMER SPECIFIC 2-HYDROXYACID DEHYDROGENASE CATALYTIC DOMAIN-CONTAINING PROTEIN-RELATED"/>
    <property type="match status" value="1"/>
</dbReference>